<dbReference type="EMBL" id="CP006868">
    <property type="protein sequence ID" value="UXD21531.1"/>
    <property type="molecule type" value="Genomic_DNA"/>
</dbReference>
<comment type="function">
    <text evidence="10">Pyrophosphatase that catalyzes the hydrolysis of nucleoside triphosphates to their monophosphate derivatives, with a high preference for the non-canonical purine nucleotides XTP (xanthosine triphosphate), dITP (deoxyinosine triphosphate) and ITP. Seems to function as a house-cleaning enzyme that removes non-canonical purine nucleotides from the nucleotide pool, thus preventing their incorporation into DNA/RNA and avoiding chromosomal lesions.</text>
</comment>
<evidence type="ECO:0000256" key="8">
    <source>
        <dbReference type="ARBA" id="ARBA00051875"/>
    </source>
</evidence>
<dbReference type="PANTHER" id="PTHR11067:SF9">
    <property type="entry name" value="INOSINE TRIPHOSPHATE PYROPHOSPHATASE"/>
    <property type="match status" value="1"/>
</dbReference>
<comment type="catalytic activity">
    <reaction evidence="8 10">
        <text>dITP + H2O = dIMP + diphosphate + H(+)</text>
        <dbReference type="Rhea" id="RHEA:28342"/>
        <dbReference type="ChEBI" id="CHEBI:15377"/>
        <dbReference type="ChEBI" id="CHEBI:15378"/>
        <dbReference type="ChEBI" id="CHEBI:33019"/>
        <dbReference type="ChEBI" id="CHEBI:61194"/>
        <dbReference type="ChEBI" id="CHEBI:61382"/>
        <dbReference type="EC" id="3.6.1.66"/>
    </reaction>
</comment>
<comment type="catalytic activity">
    <reaction evidence="9 10">
        <text>XTP + H2O = XMP + diphosphate + H(+)</text>
        <dbReference type="Rhea" id="RHEA:28610"/>
        <dbReference type="ChEBI" id="CHEBI:15377"/>
        <dbReference type="ChEBI" id="CHEBI:15378"/>
        <dbReference type="ChEBI" id="CHEBI:33019"/>
        <dbReference type="ChEBI" id="CHEBI:57464"/>
        <dbReference type="ChEBI" id="CHEBI:61314"/>
        <dbReference type="EC" id="3.6.1.66"/>
    </reaction>
</comment>
<dbReference type="GO" id="GO:0009117">
    <property type="term" value="P:nucleotide metabolic process"/>
    <property type="evidence" value="ECO:0007669"/>
    <property type="project" value="UniProtKB-KW"/>
</dbReference>
<evidence type="ECO:0000256" key="2">
    <source>
        <dbReference type="ARBA" id="ARBA00011738"/>
    </source>
</evidence>
<comment type="catalytic activity">
    <reaction evidence="10">
        <text>ITP + H2O = IMP + diphosphate + H(+)</text>
        <dbReference type="Rhea" id="RHEA:29399"/>
        <dbReference type="ChEBI" id="CHEBI:15377"/>
        <dbReference type="ChEBI" id="CHEBI:15378"/>
        <dbReference type="ChEBI" id="CHEBI:33019"/>
        <dbReference type="ChEBI" id="CHEBI:58053"/>
        <dbReference type="ChEBI" id="CHEBI:61402"/>
        <dbReference type="EC" id="3.6.1.66"/>
    </reaction>
</comment>
<keyword evidence="6 10" id="KW-0460">Magnesium</keyword>
<sequence length="191" mass="21645">MVKIFLLTSNEHKVNEIREILNDYNVEVEMVKGIKVEIQELELDEIIRYAALKAKEHTLKRPLFLEDSGLFIRALGGFPGPFSRYVYDTIGVRGVLKLMEGIDDRKAEFRCAAACVCPDERIIVNVGKVEGTIALEARGKKGFGFDPIFVPRGFNKTFAEMDPSEKNSISHRARAFRGLIEKYLEVFGDTE</sequence>
<dbReference type="InterPro" id="IPR029001">
    <property type="entry name" value="ITPase-like_fam"/>
</dbReference>
<protein>
    <recommendedName>
        <fullName evidence="10">dITP/XTP pyrophosphatase</fullName>
        <ecNumber evidence="10">3.6.1.66</ecNumber>
    </recommendedName>
    <alternativeName>
        <fullName evidence="10">Non-canonical purine NTP pyrophosphatase</fullName>
    </alternativeName>
    <alternativeName>
        <fullName evidence="10">Non-standard purine NTP pyrophosphatase</fullName>
    </alternativeName>
    <alternativeName>
        <fullName evidence="10">Nucleoside-triphosphate diphosphatase</fullName>
    </alternativeName>
    <alternativeName>
        <fullName evidence="10">Nucleoside-triphosphate pyrophosphatase</fullName>
        <shortName evidence="10">NTPase</shortName>
    </alternativeName>
</protein>
<evidence type="ECO:0000256" key="9">
    <source>
        <dbReference type="ARBA" id="ARBA00052017"/>
    </source>
</evidence>
<dbReference type="InterPro" id="IPR020922">
    <property type="entry name" value="dITP/XTP_pyrophosphatase"/>
</dbReference>
<reference evidence="12" key="1">
    <citation type="submission" date="2013-11" db="EMBL/GenBank/DDBJ databases">
        <title>Comparative genomics of Ignicoccus.</title>
        <authorList>
            <person name="Podar M."/>
        </authorList>
    </citation>
    <scope>NUCLEOTIDE SEQUENCE</scope>
    <source>
        <strain evidence="12">DSM 13166</strain>
    </source>
</reference>
<comment type="subunit">
    <text evidence="2 10">Homodimer.</text>
</comment>
<feature type="binding site" evidence="10">
    <location>
        <begin position="171"/>
        <end position="172"/>
    </location>
    <ligand>
        <name>substrate</name>
    </ligand>
</feature>
<dbReference type="GO" id="GO:0046872">
    <property type="term" value="F:metal ion binding"/>
    <property type="evidence" value="ECO:0007669"/>
    <property type="project" value="UniProtKB-KW"/>
</dbReference>
<feature type="binding site" evidence="10">
    <location>
        <position position="166"/>
    </location>
    <ligand>
        <name>substrate</name>
    </ligand>
</feature>
<dbReference type="Gene3D" id="3.90.950.10">
    <property type="match status" value="1"/>
</dbReference>
<evidence type="ECO:0000313" key="12">
    <source>
        <dbReference type="EMBL" id="UXD21531.1"/>
    </source>
</evidence>
<dbReference type="KEGG" id="ipc:IPA_05180"/>
<evidence type="ECO:0000256" key="3">
    <source>
        <dbReference type="ARBA" id="ARBA00022723"/>
    </source>
</evidence>
<evidence type="ECO:0000256" key="1">
    <source>
        <dbReference type="ARBA" id="ARBA00008023"/>
    </source>
</evidence>
<dbReference type="GO" id="GO:0036222">
    <property type="term" value="F:XTP diphosphatase activity"/>
    <property type="evidence" value="ECO:0007669"/>
    <property type="project" value="UniProtKB-UniRule"/>
</dbReference>
<dbReference type="GO" id="GO:0017111">
    <property type="term" value="F:ribonucleoside triphosphate phosphatase activity"/>
    <property type="evidence" value="ECO:0007669"/>
    <property type="project" value="InterPro"/>
</dbReference>
<keyword evidence="3 10" id="KW-0479">Metal-binding</keyword>
<comment type="cofactor">
    <cofactor evidence="10">
        <name>Mg(2+)</name>
        <dbReference type="ChEBI" id="CHEBI:18420"/>
    </cofactor>
    <text evidence="10">Binds 1 Mg(2+) ion per subunit.</text>
</comment>
<dbReference type="NCBIfam" id="NF011396">
    <property type="entry name" value="PRK14821.1"/>
    <property type="match status" value="1"/>
</dbReference>
<dbReference type="EC" id="3.6.1.66" evidence="10"/>
<dbReference type="AlphaFoldDB" id="A0A977K9M5"/>
<evidence type="ECO:0000256" key="4">
    <source>
        <dbReference type="ARBA" id="ARBA00022741"/>
    </source>
</evidence>
<organism evidence="12 13">
    <name type="scientific">Ignicoccus pacificus DSM 13166</name>
    <dbReference type="NCBI Taxonomy" id="940294"/>
    <lineage>
        <taxon>Archaea</taxon>
        <taxon>Thermoproteota</taxon>
        <taxon>Thermoprotei</taxon>
        <taxon>Desulfurococcales</taxon>
        <taxon>Desulfurococcaceae</taxon>
        <taxon>Ignicoccus</taxon>
    </lineage>
</organism>
<comment type="similarity">
    <text evidence="1 10 11">Belongs to the HAM1 NTPase family.</text>
</comment>
<evidence type="ECO:0000256" key="11">
    <source>
        <dbReference type="RuleBase" id="RU003781"/>
    </source>
</evidence>
<evidence type="ECO:0000256" key="5">
    <source>
        <dbReference type="ARBA" id="ARBA00022801"/>
    </source>
</evidence>
<proteinExistence type="inferred from homology"/>
<keyword evidence="5 10" id="KW-0378">Hydrolase</keyword>
<dbReference type="GO" id="GO:0000166">
    <property type="term" value="F:nucleotide binding"/>
    <property type="evidence" value="ECO:0007669"/>
    <property type="project" value="UniProtKB-KW"/>
</dbReference>
<dbReference type="Proteomes" id="UP001063698">
    <property type="component" value="Chromosome"/>
</dbReference>
<feature type="binding site" evidence="10">
    <location>
        <begin position="8"/>
        <end position="13"/>
    </location>
    <ligand>
        <name>substrate</name>
    </ligand>
</feature>
<name>A0A977K9M5_9CREN</name>
<dbReference type="Pfam" id="PF01725">
    <property type="entry name" value="Ham1p_like"/>
    <property type="match status" value="1"/>
</dbReference>
<dbReference type="InterPro" id="IPR002637">
    <property type="entry name" value="RdgB/HAM1"/>
</dbReference>
<dbReference type="GO" id="GO:0005737">
    <property type="term" value="C:cytoplasm"/>
    <property type="evidence" value="ECO:0007669"/>
    <property type="project" value="TreeGrafter"/>
</dbReference>
<dbReference type="GO" id="GO:0009146">
    <property type="term" value="P:purine nucleoside triphosphate catabolic process"/>
    <property type="evidence" value="ECO:0007669"/>
    <property type="project" value="UniProtKB-UniRule"/>
</dbReference>
<dbReference type="CDD" id="cd00515">
    <property type="entry name" value="HAM1"/>
    <property type="match status" value="1"/>
</dbReference>
<evidence type="ECO:0000256" key="7">
    <source>
        <dbReference type="ARBA" id="ARBA00023080"/>
    </source>
</evidence>
<dbReference type="GO" id="GO:0035870">
    <property type="term" value="F:dITP diphosphatase activity"/>
    <property type="evidence" value="ECO:0007669"/>
    <property type="project" value="UniProtKB-UniRule"/>
</dbReference>
<accession>A0A977K9M5</accession>
<dbReference type="PANTHER" id="PTHR11067">
    <property type="entry name" value="INOSINE TRIPHOSPHATE PYROPHOSPHATASE/HAM1 PROTEIN"/>
    <property type="match status" value="1"/>
</dbReference>
<keyword evidence="13" id="KW-1185">Reference proteome</keyword>
<dbReference type="GO" id="GO:0036220">
    <property type="term" value="F:ITP diphosphatase activity"/>
    <property type="evidence" value="ECO:0007669"/>
    <property type="project" value="UniProtKB-UniRule"/>
</dbReference>
<keyword evidence="7 10" id="KW-0546">Nucleotide metabolism</keyword>
<keyword evidence="4 10" id="KW-0547">Nucleotide-binding</keyword>
<gene>
    <name evidence="12" type="ORF">IPA_05180</name>
</gene>
<dbReference type="FunFam" id="3.90.950.10:FF:000001">
    <property type="entry name" value="dITP/XTP pyrophosphatase"/>
    <property type="match status" value="1"/>
</dbReference>
<dbReference type="SUPFAM" id="SSF52972">
    <property type="entry name" value="ITPase-like"/>
    <property type="match status" value="1"/>
</dbReference>
<feature type="binding site" evidence="10">
    <location>
        <position position="68"/>
    </location>
    <ligand>
        <name>substrate</name>
    </ligand>
</feature>
<evidence type="ECO:0000313" key="13">
    <source>
        <dbReference type="Proteomes" id="UP001063698"/>
    </source>
</evidence>
<feature type="binding site" evidence="10">
    <location>
        <begin position="143"/>
        <end position="146"/>
    </location>
    <ligand>
        <name>substrate</name>
    </ligand>
</feature>
<dbReference type="NCBIfam" id="TIGR00042">
    <property type="entry name" value="RdgB/HAM1 family non-canonical purine NTP pyrophosphatase"/>
    <property type="match status" value="1"/>
</dbReference>
<evidence type="ECO:0000256" key="10">
    <source>
        <dbReference type="HAMAP-Rule" id="MF_01405"/>
    </source>
</evidence>
<evidence type="ECO:0000256" key="6">
    <source>
        <dbReference type="ARBA" id="ARBA00022842"/>
    </source>
</evidence>
<feature type="binding site" evidence="10">
    <location>
        <position position="37"/>
    </location>
    <ligand>
        <name>Mg(2+)</name>
        <dbReference type="ChEBI" id="CHEBI:18420"/>
    </ligand>
</feature>
<feature type="binding site" evidence="10">
    <location>
        <position position="67"/>
    </location>
    <ligand>
        <name>Mg(2+)</name>
        <dbReference type="ChEBI" id="CHEBI:18420"/>
    </ligand>
</feature>
<feature type="active site" description="Proton acceptor" evidence="10">
    <location>
        <position position="67"/>
    </location>
</feature>
<dbReference type="HAMAP" id="MF_01405">
    <property type="entry name" value="Non_canon_purine_NTPase"/>
    <property type="match status" value="1"/>
</dbReference>